<sequence>MKITVFGAGGFLGSAITRHLVDKGHAVSGFVRSDSAAARARAASAEVIRGDLANTASAVAAVDGAQAVVFAAQLLLEPERTTVRALLDSLAGTGAVFIFTSGTGVLSQRTDGDWSEDTFAEADQFTPSKYIGARVDTENEVLGFADRGVRTAIVRPGMIWGHGGCPMIREFYRGATKRGFVGYLGAGLNLYSNVHVDDVASLYGLIVDNDQANGIYHAVSGETNYRTLAQAVADDIGISCQSIDFSQAIDIWGKTTAIIYFSVCSRARAQRSRTELGWRPDPTRLDILTDIGHREYRTALAGVESTR</sequence>
<dbReference type="Gene3D" id="3.40.50.720">
    <property type="entry name" value="NAD(P)-binding Rossmann-like Domain"/>
    <property type="match status" value="1"/>
</dbReference>
<evidence type="ECO:0000259" key="1">
    <source>
        <dbReference type="Pfam" id="PF01370"/>
    </source>
</evidence>
<dbReference type="HOGENOM" id="CLU_007383_12_3_11"/>
<dbReference type="eggNOG" id="COG0451">
    <property type="taxonomic scope" value="Bacteria"/>
</dbReference>
<dbReference type="GO" id="GO:0005737">
    <property type="term" value="C:cytoplasm"/>
    <property type="evidence" value="ECO:0007669"/>
    <property type="project" value="TreeGrafter"/>
</dbReference>
<dbReference type="Proteomes" id="UP000009154">
    <property type="component" value="Chromosome"/>
</dbReference>
<keyword evidence="3" id="KW-1185">Reference proteome</keyword>
<dbReference type="EMBL" id="CP003119">
    <property type="protein sequence ID" value="AFA73576.1"/>
    <property type="molecule type" value="Genomic_DNA"/>
</dbReference>
<dbReference type="InterPro" id="IPR036291">
    <property type="entry name" value="NAD(P)-bd_dom_sf"/>
</dbReference>
<accession>H6N4J4</accession>
<protein>
    <submittedName>
        <fullName evidence="2">Putative NAD dependent epimerase/dehydratase</fullName>
    </submittedName>
</protein>
<dbReference type="GeneID" id="90159591"/>
<dbReference type="KEGG" id="gpo:GPOL_c25470"/>
<feature type="domain" description="NAD-dependent epimerase/dehydratase" evidence="1">
    <location>
        <begin position="3"/>
        <end position="216"/>
    </location>
</feature>
<dbReference type="InterPro" id="IPR051783">
    <property type="entry name" value="NAD(P)-dependent_oxidoreduct"/>
</dbReference>
<dbReference type="PANTHER" id="PTHR48079:SF6">
    <property type="entry name" value="NAD(P)-BINDING DOMAIN-CONTAINING PROTEIN-RELATED"/>
    <property type="match status" value="1"/>
</dbReference>
<proteinExistence type="predicted"/>
<dbReference type="AlphaFoldDB" id="H6N4J4"/>
<evidence type="ECO:0000313" key="3">
    <source>
        <dbReference type="Proteomes" id="UP000009154"/>
    </source>
</evidence>
<organism evidence="2 3">
    <name type="scientific">Gordonia polyisoprenivorans (strain DSM 44266 / VH2)</name>
    <dbReference type="NCBI Taxonomy" id="1112204"/>
    <lineage>
        <taxon>Bacteria</taxon>
        <taxon>Bacillati</taxon>
        <taxon>Actinomycetota</taxon>
        <taxon>Actinomycetes</taxon>
        <taxon>Mycobacteriales</taxon>
        <taxon>Gordoniaceae</taxon>
        <taxon>Gordonia</taxon>
    </lineage>
</organism>
<dbReference type="STRING" id="1112204.GPOL_c25470"/>
<dbReference type="SUPFAM" id="SSF51735">
    <property type="entry name" value="NAD(P)-binding Rossmann-fold domains"/>
    <property type="match status" value="1"/>
</dbReference>
<dbReference type="InterPro" id="IPR001509">
    <property type="entry name" value="Epimerase_deHydtase"/>
</dbReference>
<dbReference type="RefSeq" id="WP_014360163.1">
    <property type="nucleotide sequence ID" value="NC_016906.1"/>
</dbReference>
<evidence type="ECO:0000313" key="2">
    <source>
        <dbReference type="EMBL" id="AFA73576.1"/>
    </source>
</evidence>
<dbReference type="PANTHER" id="PTHR48079">
    <property type="entry name" value="PROTEIN YEEZ"/>
    <property type="match status" value="1"/>
</dbReference>
<gene>
    <name evidence="2" type="ordered locus">GPOL_c25470</name>
</gene>
<dbReference type="GO" id="GO:0004029">
    <property type="term" value="F:aldehyde dehydrogenase (NAD+) activity"/>
    <property type="evidence" value="ECO:0007669"/>
    <property type="project" value="TreeGrafter"/>
</dbReference>
<name>H6N4J4_GORPV</name>
<reference evidence="2 3" key="1">
    <citation type="journal article" date="2012" name="Appl. Environ. Microbiol.">
        <title>Involvement of two latex-clearing proteins during rubber degradation and insights into the subsequent degradation pathway revealed by the genome sequence of Gordonia polyisoprenivorans strain VH2.</title>
        <authorList>
            <person name="Hiessl S."/>
            <person name="Schuldes J."/>
            <person name="Thurmer A."/>
            <person name="Halbsguth T."/>
            <person name="Broker D."/>
            <person name="Angelov A."/>
            <person name="Liebl W."/>
            <person name="Daniel R."/>
            <person name="Steinbuchel A."/>
        </authorList>
    </citation>
    <scope>NUCLEOTIDE SEQUENCE [LARGE SCALE GENOMIC DNA]</scope>
    <source>
        <strain evidence="3">DSM 44266 / VH2</strain>
    </source>
</reference>
<dbReference type="Pfam" id="PF01370">
    <property type="entry name" value="Epimerase"/>
    <property type="match status" value="1"/>
</dbReference>